<dbReference type="PRINTS" id="PR00792">
    <property type="entry name" value="PEPSIN"/>
</dbReference>
<gene>
    <name evidence="5" type="ORF">QBC38DRAFT_374458</name>
</gene>
<reference evidence="5" key="2">
    <citation type="submission" date="2023-05" db="EMBL/GenBank/DDBJ databases">
        <authorList>
            <consortium name="Lawrence Berkeley National Laboratory"/>
            <person name="Steindorff A."/>
            <person name="Hensen N."/>
            <person name="Bonometti L."/>
            <person name="Westerberg I."/>
            <person name="Brannstrom I.O."/>
            <person name="Guillou S."/>
            <person name="Cros-Aarteil S."/>
            <person name="Calhoun S."/>
            <person name="Haridas S."/>
            <person name="Kuo A."/>
            <person name="Mondo S."/>
            <person name="Pangilinan J."/>
            <person name="Riley R."/>
            <person name="Labutti K."/>
            <person name="Andreopoulos B."/>
            <person name="Lipzen A."/>
            <person name="Chen C."/>
            <person name="Yanf M."/>
            <person name="Daum C."/>
            <person name="Ng V."/>
            <person name="Clum A."/>
            <person name="Ohm R."/>
            <person name="Martin F."/>
            <person name="Silar P."/>
            <person name="Natvig D."/>
            <person name="Lalanne C."/>
            <person name="Gautier V."/>
            <person name="Ament-Velasquez S.L."/>
            <person name="Kruys A."/>
            <person name="Hutchinson M.I."/>
            <person name="Powell A.J."/>
            <person name="Barry K."/>
            <person name="Miller A.N."/>
            <person name="Grigoriev I.V."/>
            <person name="Debuchy R."/>
            <person name="Gladieux P."/>
            <person name="Thoren M.H."/>
            <person name="Johannesson H."/>
        </authorList>
    </citation>
    <scope>NUCLEOTIDE SEQUENCE</scope>
    <source>
        <strain evidence="5">CBS 990.96</strain>
    </source>
</reference>
<dbReference type="InterPro" id="IPR034164">
    <property type="entry name" value="Pepsin-like_dom"/>
</dbReference>
<feature type="active site" evidence="2">
    <location>
        <position position="300"/>
    </location>
</feature>
<dbReference type="PANTHER" id="PTHR47966:SF47">
    <property type="entry name" value="ENDOPEPTIDASE, PUTATIVE (AFU_ORTHOLOGUE AFUA_3G01220)-RELATED"/>
    <property type="match status" value="1"/>
</dbReference>
<dbReference type="GO" id="GO:0004190">
    <property type="term" value="F:aspartic-type endopeptidase activity"/>
    <property type="evidence" value="ECO:0007669"/>
    <property type="project" value="InterPro"/>
</dbReference>
<keyword evidence="5" id="KW-0378">Hydrolase</keyword>
<feature type="chain" id="PRO_5042925006" evidence="3">
    <location>
        <begin position="18"/>
        <end position="414"/>
    </location>
</feature>
<dbReference type="PROSITE" id="PS51767">
    <property type="entry name" value="PEPTIDASE_A1"/>
    <property type="match status" value="1"/>
</dbReference>
<dbReference type="GO" id="GO:0006508">
    <property type="term" value="P:proteolysis"/>
    <property type="evidence" value="ECO:0007669"/>
    <property type="project" value="UniProtKB-KW"/>
</dbReference>
<dbReference type="GO" id="GO:0000324">
    <property type="term" value="C:fungal-type vacuole"/>
    <property type="evidence" value="ECO:0007669"/>
    <property type="project" value="TreeGrafter"/>
</dbReference>
<organism evidence="5 6">
    <name type="scientific">Podospora fimiseda</name>
    <dbReference type="NCBI Taxonomy" id="252190"/>
    <lineage>
        <taxon>Eukaryota</taxon>
        <taxon>Fungi</taxon>
        <taxon>Dikarya</taxon>
        <taxon>Ascomycota</taxon>
        <taxon>Pezizomycotina</taxon>
        <taxon>Sordariomycetes</taxon>
        <taxon>Sordariomycetidae</taxon>
        <taxon>Sordariales</taxon>
        <taxon>Podosporaceae</taxon>
        <taxon>Podospora</taxon>
    </lineage>
</organism>
<proteinExistence type="inferred from homology"/>
<evidence type="ECO:0000259" key="4">
    <source>
        <dbReference type="PROSITE" id="PS51767"/>
    </source>
</evidence>
<dbReference type="InterPro" id="IPR001461">
    <property type="entry name" value="Aspartic_peptidase_A1"/>
</dbReference>
<evidence type="ECO:0000256" key="3">
    <source>
        <dbReference type="SAM" id="SignalP"/>
    </source>
</evidence>
<evidence type="ECO:0000313" key="5">
    <source>
        <dbReference type="EMBL" id="KAK4222757.1"/>
    </source>
</evidence>
<dbReference type="AlphaFoldDB" id="A0AAN7BGA6"/>
<reference evidence="5" key="1">
    <citation type="journal article" date="2023" name="Mol. Phylogenet. Evol.">
        <title>Genome-scale phylogeny and comparative genomics of the fungal order Sordariales.</title>
        <authorList>
            <person name="Hensen N."/>
            <person name="Bonometti L."/>
            <person name="Westerberg I."/>
            <person name="Brannstrom I.O."/>
            <person name="Guillou S."/>
            <person name="Cros-Aarteil S."/>
            <person name="Calhoun S."/>
            <person name="Haridas S."/>
            <person name="Kuo A."/>
            <person name="Mondo S."/>
            <person name="Pangilinan J."/>
            <person name="Riley R."/>
            <person name="LaButti K."/>
            <person name="Andreopoulos B."/>
            <person name="Lipzen A."/>
            <person name="Chen C."/>
            <person name="Yan M."/>
            <person name="Daum C."/>
            <person name="Ng V."/>
            <person name="Clum A."/>
            <person name="Steindorff A."/>
            <person name="Ohm R.A."/>
            <person name="Martin F."/>
            <person name="Silar P."/>
            <person name="Natvig D.O."/>
            <person name="Lalanne C."/>
            <person name="Gautier V."/>
            <person name="Ament-Velasquez S.L."/>
            <person name="Kruys A."/>
            <person name="Hutchinson M.I."/>
            <person name="Powell A.J."/>
            <person name="Barry K."/>
            <person name="Miller A.N."/>
            <person name="Grigoriev I.V."/>
            <person name="Debuchy R."/>
            <person name="Gladieux P."/>
            <person name="Hiltunen Thoren M."/>
            <person name="Johannesson H."/>
        </authorList>
    </citation>
    <scope>NUCLEOTIDE SEQUENCE</scope>
    <source>
        <strain evidence="5">CBS 990.96</strain>
    </source>
</reference>
<dbReference type="InterPro" id="IPR021109">
    <property type="entry name" value="Peptidase_aspartic_dom_sf"/>
</dbReference>
<keyword evidence="5" id="KW-0645">Protease</keyword>
<evidence type="ECO:0000256" key="2">
    <source>
        <dbReference type="PIRSR" id="PIRSR601461-1"/>
    </source>
</evidence>
<keyword evidence="3" id="KW-0732">Signal</keyword>
<name>A0AAN7BGA6_9PEZI</name>
<evidence type="ECO:0000256" key="1">
    <source>
        <dbReference type="ARBA" id="ARBA00007447"/>
    </source>
</evidence>
<comment type="similarity">
    <text evidence="1">Belongs to the peptidase A1 family.</text>
</comment>
<dbReference type="CDD" id="cd05471">
    <property type="entry name" value="pepsin_like"/>
    <property type="match status" value="1"/>
</dbReference>
<dbReference type="PANTHER" id="PTHR47966">
    <property type="entry name" value="BETA-SITE APP-CLEAVING ENZYME, ISOFORM A-RELATED"/>
    <property type="match status" value="1"/>
</dbReference>
<dbReference type="Proteomes" id="UP001301958">
    <property type="component" value="Unassembled WGS sequence"/>
</dbReference>
<dbReference type="InterPro" id="IPR033121">
    <property type="entry name" value="PEPTIDASE_A1"/>
</dbReference>
<dbReference type="Gene3D" id="2.40.70.10">
    <property type="entry name" value="Acid Proteases"/>
    <property type="match status" value="2"/>
</dbReference>
<protein>
    <submittedName>
        <fullName evidence="5">Eukaryotic aspartyl protease</fullName>
    </submittedName>
</protein>
<evidence type="ECO:0000313" key="6">
    <source>
        <dbReference type="Proteomes" id="UP001301958"/>
    </source>
</evidence>
<dbReference type="SUPFAM" id="SSF50630">
    <property type="entry name" value="Acid proteases"/>
    <property type="match status" value="1"/>
</dbReference>
<keyword evidence="6" id="KW-1185">Reference proteome</keyword>
<dbReference type="Pfam" id="PF00026">
    <property type="entry name" value="Asp"/>
    <property type="match status" value="1"/>
</dbReference>
<accession>A0AAN7BGA6</accession>
<sequence length="414" mass="45449">MKSILLALSLAVTPSAAASLHHDLPTPNYIPMRRHESKTPSTLLHKRSVTRPANLTNVHDVYYIIDITVGNQTIPVSIDTGSSDTWLVQEPYECVSYFFPYPGAKPDCGLGTGFVGPLSGGNITTHWFGRAYMDGTFVTGFFGYEDVTIGGLTAKHQQVALVNYTFWQGDGRTSGLLGLAYPYMTGLDGPEEGQPAYDPVFTTMWKDKLIDPVFSIALSRTNSEAEEQEKESYLALGGLPPVTVDEKTWAKSEIRGIDAIPEWGFETKEKGLYIIEPEGWVIDGKKNETETKTRFPVLIDVGATLSILPKSIVNPLYAAFDPPAIYISGTGLFFAPCNATVPKFGVKIGGRTFSFAPEDLLRQTVRDRSGEYCRVGVTDVSSGPYVLGVSWLTSVVAVFDVFNSEMRFASRIEY</sequence>
<dbReference type="EMBL" id="MU865455">
    <property type="protein sequence ID" value="KAK4222757.1"/>
    <property type="molecule type" value="Genomic_DNA"/>
</dbReference>
<feature type="domain" description="Peptidase A1" evidence="4">
    <location>
        <begin position="63"/>
        <end position="409"/>
    </location>
</feature>
<feature type="signal peptide" evidence="3">
    <location>
        <begin position="1"/>
        <end position="17"/>
    </location>
</feature>
<comment type="caution">
    <text evidence="5">The sequence shown here is derived from an EMBL/GenBank/DDBJ whole genome shotgun (WGS) entry which is preliminary data.</text>
</comment>
<feature type="active site" evidence="2">
    <location>
        <position position="79"/>
    </location>
</feature>